<keyword evidence="3" id="KW-1185">Reference proteome</keyword>
<sequence length="104" mass="11533">MGEGAKVSLDDEMGLACRKEPPDKGFYSNNDITLYVDLGSQDPDHRSTEEHQDAISIPSQSDSQHSNFDLRGNEQHEETQSIPHMGMTTRSRSSKLSQSAPLND</sequence>
<proteinExistence type="predicted"/>
<gene>
    <name evidence="2" type="ORF">ILEXP_LOCUS6300</name>
</gene>
<evidence type="ECO:0000313" key="3">
    <source>
        <dbReference type="Proteomes" id="UP001642360"/>
    </source>
</evidence>
<comment type="caution">
    <text evidence="2">The sequence shown here is derived from an EMBL/GenBank/DDBJ whole genome shotgun (WGS) entry which is preliminary data.</text>
</comment>
<feature type="compositionally biased region" description="Basic and acidic residues" evidence="1">
    <location>
        <begin position="42"/>
        <end position="53"/>
    </location>
</feature>
<organism evidence="2 3">
    <name type="scientific">Ilex paraguariensis</name>
    <name type="common">yerba mate</name>
    <dbReference type="NCBI Taxonomy" id="185542"/>
    <lineage>
        <taxon>Eukaryota</taxon>
        <taxon>Viridiplantae</taxon>
        <taxon>Streptophyta</taxon>
        <taxon>Embryophyta</taxon>
        <taxon>Tracheophyta</taxon>
        <taxon>Spermatophyta</taxon>
        <taxon>Magnoliopsida</taxon>
        <taxon>eudicotyledons</taxon>
        <taxon>Gunneridae</taxon>
        <taxon>Pentapetalae</taxon>
        <taxon>asterids</taxon>
        <taxon>campanulids</taxon>
        <taxon>Aquifoliales</taxon>
        <taxon>Aquifoliaceae</taxon>
        <taxon>Ilex</taxon>
    </lineage>
</organism>
<dbReference type="EMBL" id="CAUOFW020000925">
    <property type="protein sequence ID" value="CAK9138946.1"/>
    <property type="molecule type" value="Genomic_DNA"/>
</dbReference>
<dbReference type="AlphaFoldDB" id="A0ABC8R1Q3"/>
<evidence type="ECO:0000313" key="2">
    <source>
        <dbReference type="EMBL" id="CAK9138946.1"/>
    </source>
</evidence>
<feature type="region of interest" description="Disordered" evidence="1">
    <location>
        <begin position="1"/>
        <end position="104"/>
    </location>
</feature>
<feature type="compositionally biased region" description="Polar residues" evidence="1">
    <location>
        <begin position="57"/>
        <end position="67"/>
    </location>
</feature>
<dbReference type="Proteomes" id="UP001642360">
    <property type="component" value="Unassembled WGS sequence"/>
</dbReference>
<protein>
    <submittedName>
        <fullName evidence="2">Uncharacterized protein</fullName>
    </submittedName>
</protein>
<evidence type="ECO:0000256" key="1">
    <source>
        <dbReference type="SAM" id="MobiDB-lite"/>
    </source>
</evidence>
<accession>A0ABC8R1Q3</accession>
<reference evidence="2 3" key="1">
    <citation type="submission" date="2024-02" db="EMBL/GenBank/DDBJ databases">
        <authorList>
            <person name="Vignale AGUSTIN F."/>
            <person name="Sosa J E."/>
            <person name="Modenutti C."/>
        </authorList>
    </citation>
    <scope>NUCLEOTIDE SEQUENCE [LARGE SCALE GENOMIC DNA]</scope>
</reference>
<feature type="compositionally biased region" description="Polar residues" evidence="1">
    <location>
        <begin position="88"/>
        <end position="104"/>
    </location>
</feature>
<name>A0ABC8R1Q3_9AQUA</name>